<gene>
    <name evidence="3" type="ORF">DNG_07280</name>
</gene>
<dbReference type="Proteomes" id="UP001187682">
    <property type="component" value="Unassembled WGS sequence"/>
</dbReference>
<keyword evidence="2" id="KW-0472">Membrane</keyword>
<comment type="caution">
    <text evidence="3">The sequence shown here is derived from an EMBL/GenBank/DDBJ whole genome shotgun (WGS) entry which is preliminary data.</text>
</comment>
<proteinExistence type="predicted"/>
<feature type="transmembrane region" description="Helical" evidence="2">
    <location>
        <begin position="77"/>
        <end position="99"/>
    </location>
</feature>
<feature type="compositionally biased region" description="Low complexity" evidence="1">
    <location>
        <begin position="28"/>
        <end position="50"/>
    </location>
</feature>
<feature type="region of interest" description="Disordered" evidence="1">
    <location>
        <begin position="113"/>
        <end position="148"/>
    </location>
</feature>
<dbReference type="AlphaFoldDB" id="A0AAE8N1H0"/>
<organism evidence="3 4">
    <name type="scientific">Cephalotrichum gorgonifer</name>
    <dbReference type="NCBI Taxonomy" id="2041049"/>
    <lineage>
        <taxon>Eukaryota</taxon>
        <taxon>Fungi</taxon>
        <taxon>Dikarya</taxon>
        <taxon>Ascomycota</taxon>
        <taxon>Pezizomycotina</taxon>
        <taxon>Sordariomycetes</taxon>
        <taxon>Hypocreomycetidae</taxon>
        <taxon>Microascales</taxon>
        <taxon>Microascaceae</taxon>
        <taxon>Cephalotrichum</taxon>
    </lineage>
</organism>
<feature type="region of interest" description="Disordered" evidence="1">
    <location>
        <begin position="28"/>
        <end position="54"/>
    </location>
</feature>
<evidence type="ECO:0000256" key="2">
    <source>
        <dbReference type="SAM" id="Phobius"/>
    </source>
</evidence>
<evidence type="ECO:0000313" key="3">
    <source>
        <dbReference type="EMBL" id="SPO04595.1"/>
    </source>
</evidence>
<sequence length="231" mass="25208">MLRERQLRVITQTITRSSTTFTTHITLGRTTTAPPDSTTTPPAFTTLTPGAPVPTPTVMSRVADNDDGDNGLSSGEIGAILACVVFLVTGVLVALHIALSRRRRARYRHQVWASTGSTSGESSQSPVRNSRTGPRGGPGGARWSRGWREVDQRNGRRISVREREEIGVMERGGAWVDGAGRAARGRRVPDVREIRVHPRVVPVFSHVTHVRMPPPTRVRRPVRSVSSDSGD</sequence>
<dbReference type="EMBL" id="ONZQ02000010">
    <property type="protein sequence ID" value="SPO04595.1"/>
    <property type="molecule type" value="Genomic_DNA"/>
</dbReference>
<reference evidence="3" key="1">
    <citation type="submission" date="2018-03" db="EMBL/GenBank/DDBJ databases">
        <authorList>
            <person name="Guldener U."/>
        </authorList>
    </citation>
    <scope>NUCLEOTIDE SEQUENCE</scope>
</reference>
<feature type="region of interest" description="Disordered" evidence="1">
    <location>
        <begin position="212"/>
        <end position="231"/>
    </location>
</feature>
<name>A0AAE8N1H0_9PEZI</name>
<evidence type="ECO:0000313" key="4">
    <source>
        <dbReference type="Proteomes" id="UP001187682"/>
    </source>
</evidence>
<keyword evidence="2" id="KW-1133">Transmembrane helix</keyword>
<keyword evidence="4" id="KW-1185">Reference proteome</keyword>
<feature type="compositionally biased region" description="Low complexity" evidence="1">
    <location>
        <begin position="114"/>
        <end position="133"/>
    </location>
</feature>
<evidence type="ECO:0000256" key="1">
    <source>
        <dbReference type="SAM" id="MobiDB-lite"/>
    </source>
</evidence>
<protein>
    <recommendedName>
        <fullName evidence="5">Transmembrane protein</fullName>
    </recommendedName>
</protein>
<evidence type="ECO:0008006" key="5">
    <source>
        <dbReference type="Google" id="ProtNLM"/>
    </source>
</evidence>
<accession>A0AAE8N1H0</accession>
<keyword evidence="2" id="KW-0812">Transmembrane</keyword>